<comment type="caution">
    <text evidence="4">The sequence shown here is derived from an EMBL/GenBank/DDBJ whole genome shotgun (WGS) entry which is preliminary data.</text>
</comment>
<dbReference type="Proteomes" id="UP001320178">
    <property type="component" value="Unassembled WGS sequence"/>
</dbReference>
<evidence type="ECO:0000313" key="5">
    <source>
        <dbReference type="Proteomes" id="UP001320154"/>
    </source>
</evidence>
<evidence type="ECO:0000259" key="2">
    <source>
        <dbReference type="Pfam" id="PF11127"/>
    </source>
</evidence>
<gene>
    <name evidence="3" type="ORF">HOP60_04640</name>
    <name evidence="4" type="ORF">HOP61_10130</name>
</gene>
<feature type="transmembrane region" description="Helical" evidence="1">
    <location>
        <begin position="12"/>
        <end position="35"/>
    </location>
</feature>
<dbReference type="EMBL" id="JABFTS010000003">
    <property type="protein sequence ID" value="MCE8051650.1"/>
    <property type="molecule type" value="Genomic_DNA"/>
</dbReference>
<dbReference type="AlphaFoldDB" id="A0AAW4YTI2"/>
<keyword evidence="1" id="KW-0472">Membrane</keyword>
<name>A0AAW4YTI2_9GAMM</name>
<evidence type="ECO:0000313" key="4">
    <source>
        <dbReference type="EMBL" id="MCE8051650.1"/>
    </source>
</evidence>
<dbReference type="InterPro" id="IPR021309">
    <property type="entry name" value="YgaP-like_TM"/>
</dbReference>
<reference evidence="4 5" key="2">
    <citation type="journal article" date="2021" name="Front. Microbiol.">
        <title>Aerobic Denitrification and Heterotrophic Sulfur Oxidation in the Genus Halomonas Revealed by Six Novel Species Characterizations and Genome-Based Analysis.</title>
        <authorList>
            <person name="Wang L."/>
            <person name="Shao Z."/>
        </authorList>
    </citation>
    <scope>NUCLEOTIDE SEQUENCE</scope>
    <source>
        <strain evidence="3 5">MCCC 1A05748</strain>
        <strain evidence="4">MCCC 1A05776</strain>
    </source>
</reference>
<dbReference type="EMBL" id="JABFTQ010000002">
    <property type="protein sequence ID" value="MCE8046018.1"/>
    <property type="molecule type" value="Genomic_DNA"/>
</dbReference>
<evidence type="ECO:0000313" key="3">
    <source>
        <dbReference type="EMBL" id="MCE8046018.1"/>
    </source>
</evidence>
<feature type="domain" description="Inner membrane protein YgaP-like transmembrane" evidence="2">
    <location>
        <begin position="1"/>
        <end position="61"/>
    </location>
</feature>
<dbReference type="Proteomes" id="UP001320154">
    <property type="component" value="Unassembled WGS sequence"/>
</dbReference>
<organism evidence="4 6">
    <name type="scientific">Billgrantia desiderata</name>
    <dbReference type="NCBI Taxonomy" id="52021"/>
    <lineage>
        <taxon>Bacteria</taxon>
        <taxon>Pseudomonadati</taxon>
        <taxon>Pseudomonadota</taxon>
        <taxon>Gammaproteobacteria</taxon>
        <taxon>Oceanospirillales</taxon>
        <taxon>Halomonadaceae</taxon>
        <taxon>Billgrantia</taxon>
    </lineage>
</organism>
<evidence type="ECO:0000256" key="1">
    <source>
        <dbReference type="SAM" id="Phobius"/>
    </source>
</evidence>
<protein>
    <submittedName>
        <fullName evidence="4">DUF2892 domain-containing protein</fullName>
    </submittedName>
</protein>
<dbReference type="RefSeq" id="WP_086509416.1">
    <property type="nucleotide sequence ID" value="NZ_FNVC01000003.1"/>
</dbReference>
<keyword evidence="1" id="KW-0812">Transmembrane</keyword>
<evidence type="ECO:0000313" key="6">
    <source>
        <dbReference type="Proteomes" id="UP001320178"/>
    </source>
</evidence>
<keyword evidence="5" id="KW-1185">Reference proteome</keyword>
<sequence>MKSNVGGIDKILRIVVGAVLIGLTITGVIGVWGWIGVLPLATGLINFCPAYQLLGINTCKLPKK</sequence>
<keyword evidence="1" id="KW-1133">Transmembrane helix</keyword>
<reference evidence="4" key="1">
    <citation type="submission" date="2020-05" db="EMBL/GenBank/DDBJ databases">
        <authorList>
            <person name="Wang L."/>
            <person name="Shao Z."/>
        </authorList>
    </citation>
    <scope>NUCLEOTIDE SEQUENCE</scope>
    <source>
        <strain evidence="3">MCCC 1A05748</strain>
        <strain evidence="4">MCCC 1A05776</strain>
    </source>
</reference>
<accession>A0AAW4YTI2</accession>
<proteinExistence type="predicted"/>
<dbReference type="Pfam" id="PF11127">
    <property type="entry name" value="YgaP-like_TM"/>
    <property type="match status" value="1"/>
</dbReference>